<keyword evidence="7" id="KW-1185">Reference proteome</keyword>
<evidence type="ECO:0000256" key="4">
    <source>
        <dbReference type="ARBA" id="ARBA00022840"/>
    </source>
</evidence>
<comment type="similarity">
    <text evidence="1">Belongs to the ABC transporter superfamily.</text>
</comment>
<evidence type="ECO:0000259" key="5">
    <source>
        <dbReference type="PROSITE" id="PS50893"/>
    </source>
</evidence>
<dbReference type="SMART" id="SM00382">
    <property type="entry name" value="AAA"/>
    <property type="match status" value="1"/>
</dbReference>
<dbReference type="PROSITE" id="PS50893">
    <property type="entry name" value="ABC_TRANSPORTER_2"/>
    <property type="match status" value="1"/>
</dbReference>
<dbReference type="Gene3D" id="3.40.50.300">
    <property type="entry name" value="P-loop containing nucleotide triphosphate hydrolases"/>
    <property type="match status" value="1"/>
</dbReference>
<proteinExistence type="inferred from homology"/>
<dbReference type="GO" id="GO:0005524">
    <property type="term" value="F:ATP binding"/>
    <property type="evidence" value="ECO:0007669"/>
    <property type="project" value="UniProtKB-KW"/>
</dbReference>
<evidence type="ECO:0000256" key="2">
    <source>
        <dbReference type="ARBA" id="ARBA00022448"/>
    </source>
</evidence>
<evidence type="ECO:0000313" key="6">
    <source>
        <dbReference type="EMBL" id="MCZ8515035.1"/>
    </source>
</evidence>
<keyword evidence="2" id="KW-0813">Transport</keyword>
<gene>
    <name evidence="6" type="ORF">O9H85_21950</name>
</gene>
<dbReference type="Pfam" id="PF00005">
    <property type="entry name" value="ABC_tran"/>
    <property type="match status" value="1"/>
</dbReference>
<dbReference type="EMBL" id="JAQAGZ010000015">
    <property type="protein sequence ID" value="MCZ8515035.1"/>
    <property type="molecule type" value="Genomic_DNA"/>
</dbReference>
<evidence type="ECO:0000313" key="7">
    <source>
        <dbReference type="Proteomes" id="UP001527882"/>
    </source>
</evidence>
<dbReference type="InterPro" id="IPR050153">
    <property type="entry name" value="Metal_Ion_Import_ABC"/>
</dbReference>
<dbReference type="InterPro" id="IPR027417">
    <property type="entry name" value="P-loop_NTPase"/>
</dbReference>
<evidence type="ECO:0000256" key="3">
    <source>
        <dbReference type="ARBA" id="ARBA00022741"/>
    </source>
</evidence>
<organism evidence="6 7">
    <name type="scientific">Paenibacillus gyeongsangnamensis</name>
    <dbReference type="NCBI Taxonomy" id="3388067"/>
    <lineage>
        <taxon>Bacteria</taxon>
        <taxon>Bacillati</taxon>
        <taxon>Bacillota</taxon>
        <taxon>Bacilli</taxon>
        <taxon>Bacillales</taxon>
        <taxon>Paenibacillaceae</taxon>
        <taxon>Paenibacillus</taxon>
    </lineage>
</organism>
<comment type="caution">
    <text evidence="6">The sequence shown here is derived from an EMBL/GenBank/DDBJ whole genome shotgun (WGS) entry which is preliminary data.</text>
</comment>
<keyword evidence="3" id="KW-0547">Nucleotide-binding</keyword>
<dbReference type="PANTHER" id="PTHR42734:SF17">
    <property type="entry name" value="METAL TRANSPORT SYSTEM ATP-BINDING PROTEIN TM_0124-RELATED"/>
    <property type="match status" value="1"/>
</dbReference>
<dbReference type="PANTHER" id="PTHR42734">
    <property type="entry name" value="METAL TRANSPORT SYSTEM ATP-BINDING PROTEIN TM_0124-RELATED"/>
    <property type="match status" value="1"/>
</dbReference>
<dbReference type="InterPro" id="IPR003593">
    <property type="entry name" value="AAA+_ATPase"/>
</dbReference>
<dbReference type="InterPro" id="IPR003439">
    <property type="entry name" value="ABC_transporter-like_ATP-bd"/>
</dbReference>
<dbReference type="CDD" id="cd03235">
    <property type="entry name" value="ABC_Metallic_Cations"/>
    <property type="match status" value="1"/>
</dbReference>
<keyword evidence="4 6" id="KW-0067">ATP-binding</keyword>
<reference evidence="6 7" key="1">
    <citation type="submission" date="2022-12" db="EMBL/GenBank/DDBJ databases">
        <title>Draft genome sequence of Paenibacillus sp. dW9.</title>
        <authorList>
            <person name="Choi E.-W."/>
            <person name="Kim D.-U."/>
        </authorList>
    </citation>
    <scope>NUCLEOTIDE SEQUENCE [LARGE SCALE GENOMIC DNA]</scope>
    <source>
        <strain evidence="7">dW9</strain>
    </source>
</reference>
<evidence type="ECO:0000256" key="1">
    <source>
        <dbReference type="ARBA" id="ARBA00005417"/>
    </source>
</evidence>
<sequence length="264" mass="28744">MGYELSVRNISLRLGGKQIINDLSFSLKPGEFMGIIGPNGAGKTTLFRMILDMLKPQEGSIHFRTETGISVSGPSVLGYVPQSRGLDTEIPMSAADFVGLGLPYKFKPWISKKDKAKIYETLLLTDAGHLANKSIGKLSGGEKQRVYLAQALIRDPKILLLDEPTSNLDPGAQEHMAALVHKVCRERHVGVLFISHDINLISRYADRILYLTQGQHAVGSVNEVMRPEVLSQLYGNSVEVLHMGGKLLVVSAGNEAAAPICFHG</sequence>
<dbReference type="Proteomes" id="UP001527882">
    <property type="component" value="Unassembled WGS sequence"/>
</dbReference>
<feature type="domain" description="ABC transporter" evidence="5">
    <location>
        <begin position="5"/>
        <end position="238"/>
    </location>
</feature>
<name>A0ABT4QED0_9BACL</name>
<dbReference type="RefSeq" id="WP_269883564.1">
    <property type="nucleotide sequence ID" value="NZ_JAQAGZ010000015.1"/>
</dbReference>
<accession>A0ABT4QED0</accession>
<protein>
    <submittedName>
        <fullName evidence="6">Metal ABC transporter ATP-binding protein</fullName>
    </submittedName>
</protein>
<dbReference type="SUPFAM" id="SSF52540">
    <property type="entry name" value="P-loop containing nucleoside triphosphate hydrolases"/>
    <property type="match status" value="1"/>
</dbReference>